<dbReference type="InterPro" id="IPR021239">
    <property type="entry name" value="DUF2625"/>
</dbReference>
<dbReference type="AlphaFoldDB" id="A0A4P6YFE5"/>
<dbReference type="Proteomes" id="UP000291124">
    <property type="component" value="Chromosome"/>
</dbReference>
<accession>A0A4P6YFE5</accession>
<organism evidence="1 2">
    <name type="scientific">Flavobacterium nackdongense</name>
    <dbReference type="NCBI Taxonomy" id="2547394"/>
    <lineage>
        <taxon>Bacteria</taxon>
        <taxon>Pseudomonadati</taxon>
        <taxon>Bacteroidota</taxon>
        <taxon>Flavobacteriia</taxon>
        <taxon>Flavobacteriales</taxon>
        <taxon>Flavobacteriaceae</taxon>
        <taxon>Flavobacterium</taxon>
    </lineage>
</organism>
<dbReference type="OrthoDB" id="1550811at2"/>
<dbReference type="EMBL" id="CP037933">
    <property type="protein sequence ID" value="QBN19487.1"/>
    <property type="molecule type" value="Genomic_DNA"/>
</dbReference>
<protein>
    <submittedName>
        <fullName evidence="1">DUF2625 family protein</fullName>
    </submittedName>
</protein>
<dbReference type="Pfam" id="PF10946">
    <property type="entry name" value="DUF2625"/>
    <property type="match status" value="1"/>
</dbReference>
<name>A0A4P6YFE5_9FLAO</name>
<proteinExistence type="predicted"/>
<sequence>MKTKLLYFLIFIPLITLGQNKKTLFELTNTNESAWKLVQNWIKNAEVKVVVLPKDIVRANIEIETAQVTTQSPMGAIIFETGGIIIESGIIRILGSGNVKLNRGLMEWNRNKSFSQEEKPKFLLIADDVFGGFFAINGGSFSSEYLGKVFYFAPDTLQWENLDLNYSDFLVFCFSKDINEFYSGFKWKTFDKSFNITDFDKSYSFYPYLFTEEGKDINSVTKNLVPISELWTLYNDLQNQFPK</sequence>
<gene>
    <name evidence="1" type="ORF">E1750_11985</name>
</gene>
<evidence type="ECO:0000313" key="1">
    <source>
        <dbReference type="EMBL" id="QBN19487.1"/>
    </source>
</evidence>
<reference evidence="2" key="1">
    <citation type="submission" date="2019-03" db="EMBL/GenBank/DDBJ databases">
        <title>Flavobacterium sp.</title>
        <authorList>
            <person name="Kim H."/>
        </authorList>
    </citation>
    <scope>NUCLEOTIDE SEQUENCE [LARGE SCALE GENOMIC DNA]</scope>
    <source>
        <strain evidence="2">GS13</strain>
    </source>
</reference>
<evidence type="ECO:0000313" key="2">
    <source>
        <dbReference type="Proteomes" id="UP000291124"/>
    </source>
</evidence>
<dbReference type="RefSeq" id="WP_133277004.1">
    <property type="nucleotide sequence ID" value="NZ_CP037933.1"/>
</dbReference>
<dbReference type="KEGG" id="fnk:E1750_11985"/>
<keyword evidence="2" id="KW-1185">Reference proteome</keyword>